<proteinExistence type="predicted"/>
<keyword evidence="1" id="KW-0812">Transmembrane</keyword>
<evidence type="ECO:0000256" key="1">
    <source>
        <dbReference type="SAM" id="Phobius"/>
    </source>
</evidence>
<reference evidence="2 3" key="1">
    <citation type="journal article" date="2019" name="Environ. Microbiol.">
        <title>Species interactions and distinct microbial communities in high Arctic permafrost affected cryosols are associated with the CH4 and CO2 gas fluxes.</title>
        <authorList>
            <person name="Altshuler I."/>
            <person name="Hamel J."/>
            <person name="Turney S."/>
            <person name="Magnuson E."/>
            <person name="Levesque R."/>
            <person name="Greer C."/>
            <person name="Whyte L.G."/>
        </authorList>
    </citation>
    <scope>NUCLEOTIDE SEQUENCE [LARGE SCALE GENOMIC DNA]</scope>
    <source>
        <strain evidence="2 3">S9.3A</strain>
    </source>
</reference>
<dbReference type="Proteomes" id="UP000317722">
    <property type="component" value="Unassembled WGS sequence"/>
</dbReference>
<feature type="transmembrane region" description="Helical" evidence="1">
    <location>
        <begin position="53"/>
        <end position="77"/>
    </location>
</feature>
<evidence type="ECO:0000313" key="2">
    <source>
        <dbReference type="EMBL" id="TPG19232.1"/>
    </source>
</evidence>
<dbReference type="AlphaFoldDB" id="A0A502D323"/>
<sequence length="137" mass="13136">MTTVRFALAGATVWSIALVVGALALPAYSGDTAGTDSTGAATSSSTTATLVEVNGWWGLVLAGIPLAACVVVGTLLLGPAGRAGRAAQVAAAVIVALLGALTILSLLSIGLFLVPAVAGLGLAVLAALSASPAKTPT</sequence>
<name>A0A502D323_9MICO</name>
<keyword evidence="1" id="KW-1133">Transmembrane helix</keyword>
<accession>A0A502D323</accession>
<gene>
    <name evidence="2" type="ORF">EAH86_01630</name>
</gene>
<keyword evidence="1" id="KW-0472">Membrane</keyword>
<organism evidence="2 3">
    <name type="scientific">Pedococcus bigeumensis</name>
    <dbReference type="NCBI Taxonomy" id="433644"/>
    <lineage>
        <taxon>Bacteria</taxon>
        <taxon>Bacillati</taxon>
        <taxon>Actinomycetota</taxon>
        <taxon>Actinomycetes</taxon>
        <taxon>Micrococcales</taxon>
        <taxon>Intrasporangiaceae</taxon>
        <taxon>Pedococcus</taxon>
    </lineage>
</organism>
<protein>
    <submittedName>
        <fullName evidence="2">Uncharacterized protein</fullName>
    </submittedName>
</protein>
<feature type="transmembrane region" description="Helical" evidence="1">
    <location>
        <begin position="89"/>
        <end position="107"/>
    </location>
</feature>
<evidence type="ECO:0000313" key="3">
    <source>
        <dbReference type="Proteomes" id="UP000317722"/>
    </source>
</evidence>
<dbReference type="EMBL" id="RCZM01000001">
    <property type="protein sequence ID" value="TPG19232.1"/>
    <property type="molecule type" value="Genomic_DNA"/>
</dbReference>
<comment type="caution">
    <text evidence="2">The sequence shown here is derived from an EMBL/GenBank/DDBJ whole genome shotgun (WGS) entry which is preliminary data.</text>
</comment>
<dbReference type="RefSeq" id="WP_140736876.1">
    <property type="nucleotide sequence ID" value="NZ_RCZM01000001.1"/>
</dbReference>
<keyword evidence="3" id="KW-1185">Reference proteome</keyword>